<evidence type="ECO:0000313" key="2">
    <source>
        <dbReference type="EMBL" id="KAF7291952.1"/>
    </source>
</evidence>
<dbReference type="EMBL" id="JACAZF010000012">
    <property type="protein sequence ID" value="KAF7291952.1"/>
    <property type="molecule type" value="Genomic_DNA"/>
</dbReference>
<name>A0A8H6S3W3_9AGAR</name>
<dbReference type="AlphaFoldDB" id="A0A8H6S3W3"/>
<dbReference type="Gene3D" id="2.60.120.260">
    <property type="entry name" value="Galactose-binding domain-like"/>
    <property type="match status" value="1"/>
</dbReference>
<dbReference type="RefSeq" id="XP_037214679.1">
    <property type="nucleotide sequence ID" value="XM_037368711.1"/>
</dbReference>
<protein>
    <recommendedName>
        <fullName evidence="4">Secreted protein</fullName>
    </recommendedName>
</protein>
<evidence type="ECO:0000256" key="1">
    <source>
        <dbReference type="SAM" id="SignalP"/>
    </source>
</evidence>
<dbReference type="OrthoDB" id="2984396at2759"/>
<accession>A0A8H6S3W3</accession>
<sequence>MRYVLFLFAVLCPLFGNVIADTNTTIFDTDPSNQYSNGSHTLPCLRDDQGNFLPGQAGCFNNGPKNCSAGAHIVQQKDATVSMKFKGSAIYLNSLLNEISNIYTVTMVSRQMLMVCDRAGALSCDTLFSKTGLDPAAEHEIRVSIKGLSPQRNTTLSNNDDFFVFWLDNFVVTTPSANASSLSAATGATSTPTATGAAFSIRVADWPMGIAMLAILLSI</sequence>
<keyword evidence="3" id="KW-1185">Reference proteome</keyword>
<organism evidence="2 3">
    <name type="scientific">Mycena indigotica</name>
    <dbReference type="NCBI Taxonomy" id="2126181"/>
    <lineage>
        <taxon>Eukaryota</taxon>
        <taxon>Fungi</taxon>
        <taxon>Dikarya</taxon>
        <taxon>Basidiomycota</taxon>
        <taxon>Agaricomycotina</taxon>
        <taxon>Agaricomycetes</taxon>
        <taxon>Agaricomycetidae</taxon>
        <taxon>Agaricales</taxon>
        <taxon>Marasmiineae</taxon>
        <taxon>Mycenaceae</taxon>
        <taxon>Mycena</taxon>
    </lineage>
</organism>
<evidence type="ECO:0008006" key="4">
    <source>
        <dbReference type="Google" id="ProtNLM"/>
    </source>
</evidence>
<dbReference type="Proteomes" id="UP000636479">
    <property type="component" value="Unassembled WGS sequence"/>
</dbReference>
<feature type="signal peptide" evidence="1">
    <location>
        <begin position="1"/>
        <end position="20"/>
    </location>
</feature>
<keyword evidence="1" id="KW-0732">Signal</keyword>
<dbReference type="GeneID" id="59351227"/>
<comment type="caution">
    <text evidence="2">The sequence shown here is derived from an EMBL/GenBank/DDBJ whole genome shotgun (WGS) entry which is preliminary data.</text>
</comment>
<evidence type="ECO:0000313" key="3">
    <source>
        <dbReference type="Proteomes" id="UP000636479"/>
    </source>
</evidence>
<reference evidence="2" key="1">
    <citation type="submission" date="2020-05" db="EMBL/GenBank/DDBJ databases">
        <title>Mycena genomes resolve the evolution of fungal bioluminescence.</title>
        <authorList>
            <person name="Tsai I.J."/>
        </authorList>
    </citation>
    <scope>NUCLEOTIDE SEQUENCE</scope>
    <source>
        <strain evidence="2">171206Taipei</strain>
    </source>
</reference>
<gene>
    <name evidence="2" type="ORF">MIND_01220800</name>
</gene>
<proteinExistence type="predicted"/>
<feature type="chain" id="PRO_5034938048" description="Secreted protein" evidence="1">
    <location>
        <begin position="21"/>
        <end position="219"/>
    </location>
</feature>